<evidence type="ECO:0000313" key="2">
    <source>
        <dbReference type="EMBL" id="KAA1121341.1"/>
    </source>
</evidence>
<name>A0A5B0R6H8_PUCGR</name>
<keyword evidence="3" id="KW-1185">Reference proteome</keyword>
<dbReference type="Proteomes" id="UP000324748">
    <property type="component" value="Unassembled WGS sequence"/>
</dbReference>
<dbReference type="EMBL" id="VDEP01000238">
    <property type="protein sequence ID" value="KAA1121341.1"/>
    <property type="molecule type" value="Genomic_DNA"/>
</dbReference>
<dbReference type="AlphaFoldDB" id="A0A5B0R6H8"/>
<organism evidence="2 4">
    <name type="scientific">Puccinia graminis f. sp. tritici</name>
    <dbReference type="NCBI Taxonomy" id="56615"/>
    <lineage>
        <taxon>Eukaryota</taxon>
        <taxon>Fungi</taxon>
        <taxon>Dikarya</taxon>
        <taxon>Basidiomycota</taxon>
        <taxon>Pucciniomycotina</taxon>
        <taxon>Pucciniomycetes</taxon>
        <taxon>Pucciniales</taxon>
        <taxon>Pucciniaceae</taxon>
        <taxon>Puccinia</taxon>
    </lineage>
</organism>
<gene>
    <name evidence="1" type="ORF">PGT21_035322</name>
    <name evidence="2" type="ORF">PGTUg99_011644</name>
</gene>
<dbReference type="Proteomes" id="UP000325313">
    <property type="component" value="Unassembled WGS sequence"/>
</dbReference>
<protein>
    <submittedName>
        <fullName evidence="2">Uncharacterized protein</fullName>
    </submittedName>
</protein>
<sequence>MYHSQLSVRSFTFVADPPRLSPNSLYRIPYATPWRCIGTSIEPVPHVQLNVFTPAPMDSSPSERNWLTFEGPITGVSSTGVIDIHPTCSNYYTDIPLSYRVPYLELCGHVVITKPASRNQITGITPAAPRLNLVMTSESEPIREQLLSINPGQSAWIMAKIMDRTVAGLQIDVRVSATYKFA</sequence>
<reference evidence="3 4" key="1">
    <citation type="submission" date="2019-05" db="EMBL/GenBank/DDBJ databases">
        <title>Emergence of the Ug99 lineage of the wheat stem rust pathogen through somatic hybridization.</title>
        <authorList>
            <person name="Li F."/>
            <person name="Upadhyaya N.M."/>
            <person name="Sperschneider J."/>
            <person name="Matny O."/>
            <person name="Nguyen-Phuc H."/>
            <person name="Mago R."/>
            <person name="Raley C."/>
            <person name="Miller M.E."/>
            <person name="Silverstein K.A.T."/>
            <person name="Henningsen E."/>
            <person name="Hirsch C.D."/>
            <person name="Visser B."/>
            <person name="Pretorius Z.A."/>
            <person name="Steffenson B.J."/>
            <person name="Schwessinger B."/>
            <person name="Dodds P.N."/>
            <person name="Figueroa M."/>
        </authorList>
    </citation>
    <scope>NUCLEOTIDE SEQUENCE [LARGE SCALE GENOMIC DNA]</scope>
    <source>
        <strain evidence="1">21-0</strain>
        <strain evidence="2 4">Ug99</strain>
    </source>
</reference>
<comment type="caution">
    <text evidence="2">The sequence shown here is derived from an EMBL/GenBank/DDBJ whole genome shotgun (WGS) entry which is preliminary data.</text>
</comment>
<accession>A0A5B0R6H8</accession>
<dbReference type="EMBL" id="VSWC01000079">
    <property type="protein sequence ID" value="KAA1095078.1"/>
    <property type="molecule type" value="Genomic_DNA"/>
</dbReference>
<evidence type="ECO:0000313" key="1">
    <source>
        <dbReference type="EMBL" id="KAA1095078.1"/>
    </source>
</evidence>
<evidence type="ECO:0000313" key="3">
    <source>
        <dbReference type="Proteomes" id="UP000324748"/>
    </source>
</evidence>
<proteinExistence type="predicted"/>
<evidence type="ECO:0000313" key="4">
    <source>
        <dbReference type="Proteomes" id="UP000325313"/>
    </source>
</evidence>